<evidence type="ECO:0000256" key="5">
    <source>
        <dbReference type="ARBA" id="ARBA00022553"/>
    </source>
</evidence>
<evidence type="ECO:0000256" key="11">
    <source>
        <dbReference type="ARBA" id="ARBA00022989"/>
    </source>
</evidence>
<feature type="coiled-coil region" evidence="14">
    <location>
        <begin position="703"/>
        <end position="751"/>
    </location>
</feature>
<dbReference type="CDD" id="cd14686">
    <property type="entry name" value="bZIP"/>
    <property type="match status" value="1"/>
</dbReference>
<dbReference type="InterPro" id="IPR036890">
    <property type="entry name" value="HATPase_C_sf"/>
</dbReference>
<evidence type="ECO:0000256" key="8">
    <source>
        <dbReference type="ARBA" id="ARBA00022741"/>
    </source>
</evidence>
<keyword evidence="12 15" id="KW-0472">Membrane</keyword>
<dbReference type="FunFam" id="3.30.565.10:FF:000010">
    <property type="entry name" value="Sensor histidine kinase RcsC"/>
    <property type="match status" value="1"/>
</dbReference>
<dbReference type="Gene3D" id="3.30.565.10">
    <property type="entry name" value="Histidine kinase-like ATPase, C-terminal domain"/>
    <property type="match status" value="1"/>
</dbReference>
<dbReference type="Pfam" id="PF07694">
    <property type="entry name" value="5TM-5TMR_LYT"/>
    <property type="match status" value="1"/>
</dbReference>
<feature type="transmembrane region" description="Helical" evidence="15">
    <location>
        <begin position="100"/>
        <end position="120"/>
    </location>
</feature>
<dbReference type="InterPro" id="IPR036097">
    <property type="entry name" value="HisK_dim/P_sf"/>
</dbReference>
<dbReference type="NCBIfam" id="TIGR00229">
    <property type="entry name" value="sensory_box"/>
    <property type="match status" value="3"/>
</dbReference>
<keyword evidence="7 15" id="KW-0812">Transmembrane</keyword>
<dbReference type="InterPro" id="IPR013767">
    <property type="entry name" value="PAS_fold"/>
</dbReference>
<evidence type="ECO:0000256" key="3">
    <source>
        <dbReference type="ARBA" id="ARBA00012438"/>
    </source>
</evidence>
<dbReference type="OrthoDB" id="717811at2"/>
<evidence type="ECO:0000256" key="13">
    <source>
        <dbReference type="PROSITE-ProRule" id="PRU00169"/>
    </source>
</evidence>
<dbReference type="Gene3D" id="1.10.287.130">
    <property type="match status" value="1"/>
</dbReference>
<feature type="domain" description="PAC" evidence="19">
    <location>
        <begin position="399"/>
        <end position="451"/>
    </location>
</feature>
<dbReference type="InterPro" id="IPR000014">
    <property type="entry name" value="PAS"/>
</dbReference>
<evidence type="ECO:0000259" key="17">
    <source>
        <dbReference type="PROSITE" id="PS50110"/>
    </source>
</evidence>
<dbReference type="GO" id="GO:0005886">
    <property type="term" value="C:plasma membrane"/>
    <property type="evidence" value="ECO:0007669"/>
    <property type="project" value="UniProtKB-SubCell"/>
</dbReference>
<dbReference type="GO" id="GO:0006355">
    <property type="term" value="P:regulation of DNA-templated transcription"/>
    <property type="evidence" value="ECO:0007669"/>
    <property type="project" value="InterPro"/>
</dbReference>
<dbReference type="InterPro" id="IPR001789">
    <property type="entry name" value="Sig_transdc_resp-reg_receiver"/>
</dbReference>
<evidence type="ECO:0000256" key="1">
    <source>
        <dbReference type="ARBA" id="ARBA00000085"/>
    </source>
</evidence>
<dbReference type="PROSITE" id="PS50112">
    <property type="entry name" value="PAS"/>
    <property type="match status" value="3"/>
</dbReference>
<feature type="transmembrane region" description="Helical" evidence="15">
    <location>
        <begin position="6"/>
        <end position="24"/>
    </location>
</feature>
<evidence type="ECO:0000256" key="7">
    <source>
        <dbReference type="ARBA" id="ARBA00022692"/>
    </source>
</evidence>
<dbReference type="SUPFAM" id="SSF55785">
    <property type="entry name" value="PYP-like sensor domain (PAS domain)"/>
    <property type="match status" value="4"/>
</dbReference>
<keyword evidence="6" id="KW-0808">Transferase</keyword>
<dbReference type="RefSeq" id="WP_092436695.1">
    <property type="nucleotide sequence ID" value="NZ_FMYP01000014.1"/>
</dbReference>
<dbReference type="SUPFAM" id="SSF55874">
    <property type="entry name" value="ATPase domain of HSP90 chaperone/DNA topoisomerase II/histidine kinase"/>
    <property type="match status" value="1"/>
</dbReference>
<evidence type="ECO:0000256" key="14">
    <source>
        <dbReference type="SAM" id="Coils"/>
    </source>
</evidence>
<evidence type="ECO:0000313" key="21">
    <source>
        <dbReference type="Proteomes" id="UP000199452"/>
    </source>
</evidence>
<dbReference type="SMART" id="SM00448">
    <property type="entry name" value="REC"/>
    <property type="match status" value="1"/>
</dbReference>
<dbReference type="PROSITE" id="PS50109">
    <property type="entry name" value="HIS_KIN"/>
    <property type="match status" value="1"/>
</dbReference>
<keyword evidence="5 13" id="KW-0597">Phosphoprotein</keyword>
<evidence type="ECO:0000259" key="16">
    <source>
        <dbReference type="PROSITE" id="PS50109"/>
    </source>
</evidence>
<evidence type="ECO:0000256" key="10">
    <source>
        <dbReference type="ARBA" id="ARBA00022840"/>
    </source>
</evidence>
<name>A0A1G6I2C5_9BACT</name>
<dbReference type="InterPro" id="IPR001610">
    <property type="entry name" value="PAC"/>
</dbReference>
<gene>
    <name evidence="20" type="ORF">SAMN05216323_101422</name>
</gene>
<feature type="domain" description="PAC" evidence="19">
    <location>
        <begin position="651"/>
        <end position="705"/>
    </location>
</feature>
<evidence type="ECO:0000256" key="9">
    <source>
        <dbReference type="ARBA" id="ARBA00022777"/>
    </source>
</evidence>
<evidence type="ECO:0000259" key="18">
    <source>
        <dbReference type="PROSITE" id="PS50112"/>
    </source>
</evidence>
<keyword evidence="11 15" id="KW-1133">Transmembrane helix</keyword>
<keyword evidence="21" id="KW-1185">Reference proteome</keyword>
<evidence type="ECO:0000256" key="2">
    <source>
        <dbReference type="ARBA" id="ARBA00004651"/>
    </source>
</evidence>
<evidence type="ECO:0000256" key="12">
    <source>
        <dbReference type="ARBA" id="ARBA00023136"/>
    </source>
</evidence>
<dbReference type="EC" id="2.7.13.3" evidence="3"/>
<protein>
    <recommendedName>
        <fullName evidence="3">histidine kinase</fullName>
        <ecNumber evidence="3">2.7.13.3</ecNumber>
    </recommendedName>
</protein>
<evidence type="ECO:0000256" key="6">
    <source>
        <dbReference type="ARBA" id="ARBA00022679"/>
    </source>
</evidence>
<dbReference type="Pfam" id="PF00989">
    <property type="entry name" value="PAS"/>
    <property type="match status" value="1"/>
</dbReference>
<accession>A0A1G6I2C5</accession>
<dbReference type="Gene3D" id="3.40.50.2300">
    <property type="match status" value="1"/>
</dbReference>
<evidence type="ECO:0000259" key="19">
    <source>
        <dbReference type="PROSITE" id="PS50113"/>
    </source>
</evidence>
<dbReference type="InterPro" id="IPR035965">
    <property type="entry name" value="PAS-like_dom_sf"/>
</dbReference>
<feature type="domain" description="PAS" evidence="18">
    <location>
        <begin position="198"/>
        <end position="254"/>
    </location>
</feature>
<dbReference type="SUPFAM" id="SSF52172">
    <property type="entry name" value="CheY-like"/>
    <property type="match status" value="1"/>
</dbReference>
<evidence type="ECO:0000256" key="15">
    <source>
        <dbReference type="SAM" id="Phobius"/>
    </source>
</evidence>
<dbReference type="GO" id="GO:0071555">
    <property type="term" value="P:cell wall organization"/>
    <property type="evidence" value="ECO:0007669"/>
    <property type="project" value="InterPro"/>
</dbReference>
<proteinExistence type="predicted"/>
<dbReference type="STRING" id="1640674.SAMN05216323_101422"/>
<comment type="subcellular location">
    <subcellularLocation>
        <location evidence="2">Cell membrane</location>
        <topology evidence="2">Multi-pass membrane protein</topology>
    </subcellularLocation>
</comment>
<dbReference type="InterPro" id="IPR000700">
    <property type="entry name" value="PAS-assoc_C"/>
</dbReference>
<feature type="transmembrane region" description="Helical" evidence="15">
    <location>
        <begin position="36"/>
        <end position="61"/>
    </location>
</feature>
<dbReference type="SUPFAM" id="SSF47384">
    <property type="entry name" value="Homodimeric domain of signal transducing histidine kinase"/>
    <property type="match status" value="1"/>
</dbReference>
<dbReference type="GO" id="GO:0005524">
    <property type="term" value="F:ATP binding"/>
    <property type="evidence" value="ECO:0007669"/>
    <property type="project" value="UniProtKB-KW"/>
</dbReference>
<feature type="domain" description="PAS" evidence="18">
    <location>
        <begin position="326"/>
        <end position="396"/>
    </location>
</feature>
<feature type="domain" description="PAS" evidence="18">
    <location>
        <begin position="572"/>
        <end position="647"/>
    </location>
</feature>
<dbReference type="CDD" id="cd16922">
    <property type="entry name" value="HATPase_EvgS-ArcB-TorS-like"/>
    <property type="match status" value="1"/>
</dbReference>
<dbReference type="CDD" id="cd00082">
    <property type="entry name" value="HisKA"/>
    <property type="match status" value="1"/>
</dbReference>
<keyword evidence="14" id="KW-0175">Coiled coil</keyword>
<dbReference type="Gene3D" id="3.30.450.20">
    <property type="entry name" value="PAS domain"/>
    <property type="match status" value="4"/>
</dbReference>
<dbReference type="FunFam" id="1.10.287.130:FF:000004">
    <property type="entry name" value="Ethylene receptor 1"/>
    <property type="match status" value="1"/>
</dbReference>
<evidence type="ECO:0000313" key="20">
    <source>
        <dbReference type="EMBL" id="SDC00225.1"/>
    </source>
</evidence>
<dbReference type="SMART" id="SM00387">
    <property type="entry name" value="HATPase_c"/>
    <property type="match status" value="1"/>
</dbReference>
<reference evidence="20 21" key="1">
    <citation type="submission" date="2016-09" db="EMBL/GenBank/DDBJ databases">
        <authorList>
            <person name="Capua I."/>
            <person name="De Benedictis P."/>
            <person name="Joannis T."/>
            <person name="Lombin L.H."/>
            <person name="Cattoli G."/>
        </authorList>
    </citation>
    <scope>NUCLEOTIDE SEQUENCE [LARGE SCALE GENOMIC DNA]</scope>
    <source>
        <strain evidence="20 21">A7P-90m</strain>
    </source>
</reference>
<feature type="transmembrane region" description="Helical" evidence="15">
    <location>
        <begin position="126"/>
        <end position="151"/>
    </location>
</feature>
<dbReference type="PANTHER" id="PTHR43047">
    <property type="entry name" value="TWO-COMPONENT HISTIDINE PROTEIN KINASE"/>
    <property type="match status" value="1"/>
</dbReference>
<dbReference type="SMART" id="SM00086">
    <property type="entry name" value="PAC"/>
    <property type="match status" value="2"/>
</dbReference>
<sequence>MNLVSLVNNITLLISISIVYSFISRRWNSHTSYHRILTGLLFGLTAIIGMLTPAQAIPGIIFDGRTIILAVTGLFTGGLATIIAMVIAMAYRISIGGPGIYMGVSTIITSGGIGLFFAYLRQRKIIQYNWVTLLSAGIVVHIAMFLCTLLLPTSIRYEITKGLIIPLTTIYPIGVLLVGNLFLNQEQRIKSEQDLVSSQNSYENLVENVKSVIIKLNKEAQVIFINNHGIEIFGFETNELMDKMPLDTFIEKEDPAAKYFSPLGCSLIQVHESITVEGVSHTKSGDKLFLIWTFTAYTTDDGTDEILCIGNNVTSLKGIQNALRESKQILKNIMDNTKDFICQIDNEGNHLFVNRSYTTGLGYAPDDLIGKPIIDFVHPEDRAIVIDSFKSVLMKKDNYLLTFRFRNANGEYTWIESIATTTYDSDGNVTGAVASSRDIAERMEQQKALEYSELRYKALLFAIPDILFVQSMDGFYLDVHCSDPSKLLLPTEEFLGKHYSDVLPQYIIEKFEEKFELIKKKSQVELFEYSTEHNSSVLYFVARIAPFGKDKFITIIRDITDRKTAETQVKIEEEKYRLLAENSSDVIWRMDAATQKITYVSPSVFKLRGYTPEEAMAQTLEESMDKESFQQIQSELPGRIHDFITGKEGARTSITQIQQSCKDGSWKWVEIATNIVTNEKGEISEIIGVSRDITLRKKDQFELLENEQQLKQQNEEYLSINEELNESNTTIQAINEELTLAKEKAEESDRLKSAFLANMSHEIRTPMNGILGFADLLRRPNLSSEKSAKYIDIINTNGHQLLSIINDIIDISKIEAKLIHVEQHPVNIGDLTNALNDQFKPLAKAKGISFDAVNQFNTTTVVLTDEVKLKQIIFNLIGNALKFTHSGNIKVSVIKADANLLFSIKDTGIGIPKSHHELIFERFRQVETTITQQYGGTGLGLSISRSLVELLGGNIWLESKEGEGSNFIFSIPCIEIEDLNTKIAPQKDYENINLSGKIILIAEDEENNFLYLQEILQPTEVTVIRAKNGEEAVRLAQTKPTPNLILMDIKMPILDGFEATMKIRSTNASIPIIAQTAYATPSDRNKAINAGCNGFLAKPISSQLLLQIVCDYIC</sequence>
<feature type="domain" description="Response regulatory" evidence="17">
    <location>
        <begin position="998"/>
        <end position="1113"/>
    </location>
</feature>
<dbReference type="InterPro" id="IPR004358">
    <property type="entry name" value="Sig_transdc_His_kin-like_C"/>
</dbReference>
<dbReference type="Pfam" id="PF08447">
    <property type="entry name" value="PAS_3"/>
    <property type="match status" value="1"/>
</dbReference>
<dbReference type="Proteomes" id="UP000199452">
    <property type="component" value="Unassembled WGS sequence"/>
</dbReference>
<dbReference type="CDD" id="cd00130">
    <property type="entry name" value="PAS"/>
    <property type="match status" value="3"/>
</dbReference>
<dbReference type="InterPro" id="IPR013655">
    <property type="entry name" value="PAS_fold_3"/>
</dbReference>
<keyword evidence="10" id="KW-0067">ATP-binding</keyword>
<dbReference type="SMART" id="SM00091">
    <property type="entry name" value="PAS"/>
    <property type="match status" value="4"/>
</dbReference>
<dbReference type="PROSITE" id="PS50113">
    <property type="entry name" value="PAC"/>
    <property type="match status" value="2"/>
</dbReference>
<dbReference type="GO" id="GO:0000155">
    <property type="term" value="F:phosphorelay sensor kinase activity"/>
    <property type="evidence" value="ECO:0007669"/>
    <property type="project" value="InterPro"/>
</dbReference>
<dbReference type="PRINTS" id="PR00344">
    <property type="entry name" value="BCTRLSENSOR"/>
</dbReference>
<dbReference type="Pfam" id="PF00512">
    <property type="entry name" value="HisKA"/>
    <property type="match status" value="1"/>
</dbReference>
<keyword evidence="4" id="KW-1003">Cell membrane</keyword>
<dbReference type="InterPro" id="IPR005467">
    <property type="entry name" value="His_kinase_dom"/>
</dbReference>
<dbReference type="AlphaFoldDB" id="A0A1G6I2C5"/>
<dbReference type="InterPro" id="IPR011006">
    <property type="entry name" value="CheY-like_superfamily"/>
</dbReference>
<dbReference type="InterPro" id="IPR003661">
    <property type="entry name" value="HisK_dim/P_dom"/>
</dbReference>
<feature type="domain" description="Histidine kinase" evidence="16">
    <location>
        <begin position="758"/>
        <end position="975"/>
    </location>
</feature>
<feature type="transmembrane region" description="Helical" evidence="15">
    <location>
        <begin position="163"/>
        <end position="183"/>
    </location>
</feature>
<dbReference type="PROSITE" id="PS50110">
    <property type="entry name" value="RESPONSE_REGULATORY"/>
    <property type="match status" value="1"/>
</dbReference>
<comment type="catalytic activity">
    <reaction evidence="1">
        <text>ATP + protein L-histidine = ADP + protein N-phospho-L-histidine.</text>
        <dbReference type="EC" id="2.7.13.3"/>
    </reaction>
</comment>
<feature type="transmembrane region" description="Helical" evidence="15">
    <location>
        <begin position="67"/>
        <end position="88"/>
    </location>
</feature>
<dbReference type="InterPro" id="IPR003594">
    <property type="entry name" value="HATPase_dom"/>
</dbReference>
<evidence type="ECO:0000256" key="4">
    <source>
        <dbReference type="ARBA" id="ARBA00022475"/>
    </source>
</evidence>
<dbReference type="InterPro" id="IPR011620">
    <property type="entry name" value="Sig_transdc_His_kinase_LytS_TM"/>
</dbReference>
<keyword evidence="9" id="KW-0418">Kinase</keyword>
<dbReference type="CDD" id="cd17546">
    <property type="entry name" value="REC_hyHK_CKI1_RcsC-like"/>
    <property type="match status" value="1"/>
</dbReference>
<dbReference type="EMBL" id="FMYP01000014">
    <property type="protein sequence ID" value="SDC00225.1"/>
    <property type="molecule type" value="Genomic_DNA"/>
</dbReference>
<keyword evidence="8" id="KW-0547">Nucleotide-binding</keyword>
<dbReference type="SMART" id="SM00388">
    <property type="entry name" value="HisKA"/>
    <property type="match status" value="1"/>
</dbReference>
<dbReference type="Pfam" id="PF13426">
    <property type="entry name" value="PAS_9"/>
    <property type="match status" value="2"/>
</dbReference>
<dbReference type="Pfam" id="PF00072">
    <property type="entry name" value="Response_reg"/>
    <property type="match status" value="1"/>
</dbReference>
<feature type="modified residue" description="4-aspartylphosphate" evidence="13">
    <location>
        <position position="1048"/>
    </location>
</feature>
<organism evidence="20 21">
    <name type="scientific">Williamwhitmania taraxaci</name>
    <dbReference type="NCBI Taxonomy" id="1640674"/>
    <lineage>
        <taxon>Bacteria</taxon>
        <taxon>Pseudomonadati</taxon>
        <taxon>Bacteroidota</taxon>
        <taxon>Bacteroidia</taxon>
        <taxon>Bacteroidales</taxon>
        <taxon>Williamwhitmaniaceae</taxon>
        <taxon>Williamwhitmania</taxon>
    </lineage>
</organism>
<dbReference type="Pfam" id="PF02518">
    <property type="entry name" value="HATPase_c"/>
    <property type="match status" value="1"/>
</dbReference>